<name>A0A0V0GQ78_SOLCH</name>
<reference evidence="1" key="1">
    <citation type="submission" date="2015-12" db="EMBL/GenBank/DDBJ databases">
        <title>Gene expression during late stages of embryo sac development: a critical building block for successful pollen-pistil interactions.</title>
        <authorList>
            <person name="Liu Y."/>
            <person name="Joly V."/>
            <person name="Sabar M."/>
            <person name="Matton D.P."/>
        </authorList>
    </citation>
    <scope>NUCLEOTIDE SEQUENCE</scope>
</reference>
<protein>
    <submittedName>
        <fullName evidence="1">Putative ovule protein</fullName>
    </submittedName>
</protein>
<evidence type="ECO:0000313" key="1">
    <source>
        <dbReference type="EMBL" id="JAP10367.1"/>
    </source>
</evidence>
<dbReference type="AlphaFoldDB" id="A0A0V0GQ78"/>
<proteinExistence type="predicted"/>
<accession>A0A0V0GQ78</accession>
<dbReference type="EMBL" id="GEDG01033246">
    <property type="protein sequence ID" value="JAP10367.1"/>
    <property type="molecule type" value="Transcribed_RNA"/>
</dbReference>
<organism evidence="1">
    <name type="scientific">Solanum chacoense</name>
    <name type="common">Chaco potato</name>
    <dbReference type="NCBI Taxonomy" id="4108"/>
    <lineage>
        <taxon>Eukaryota</taxon>
        <taxon>Viridiplantae</taxon>
        <taxon>Streptophyta</taxon>
        <taxon>Embryophyta</taxon>
        <taxon>Tracheophyta</taxon>
        <taxon>Spermatophyta</taxon>
        <taxon>Magnoliopsida</taxon>
        <taxon>eudicotyledons</taxon>
        <taxon>Gunneridae</taxon>
        <taxon>Pentapetalae</taxon>
        <taxon>asterids</taxon>
        <taxon>lamiids</taxon>
        <taxon>Solanales</taxon>
        <taxon>Solanaceae</taxon>
        <taxon>Solanoideae</taxon>
        <taxon>Solaneae</taxon>
        <taxon>Solanum</taxon>
    </lineage>
</organism>
<sequence length="77" mass="8989">MIISYIYSTYMLSTETLEAYFNQASFPNLKIILVQINNNVTRNQLYLLLYVSTYLVLIKQQIISNQSTYNNNILNSV</sequence>